<reference evidence="3" key="1">
    <citation type="journal article" date="2023" name="Mol. Phylogenet. Evol.">
        <title>Genome-scale phylogeny and comparative genomics of the fungal order Sordariales.</title>
        <authorList>
            <person name="Hensen N."/>
            <person name="Bonometti L."/>
            <person name="Westerberg I."/>
            <person name="Brannstrom I.O."/>
            <person name="Guillou S."/>
            <person name="Cros-Aarteil S."/>
            <person name="Calhoun S."/>
            <person name="Haridas S."/>
            <person name="Kuo A."/>
            <person name="Mondo S."/>
            <person name="Pangilinan J."/>
            <person name="Riley R."/>
            <person name="LaButti K."/>
            <person name="Andreopoulos B."/>
            <person name="Lipzen A."/>
            <person name="Chen C."/>
            <person name="Yan M."/>
            <person name="Daum C."/>
            <person name="Ng V."/>
            <person name="Clum A."/>
            <person name="Steindorff A."/>
            <person name="Ohm R.A."/>
            <person name="Martin F."/>
            <person name="Silar P."/>
            <person name="Natvig D.O."/>
            <person name="Lalanne C."/>
            <person name="Gautier V."/>
            <person name="Ament-Velasquez S.L."/>
            <person name="Kruys A."/>
            <person name="Hutchinson M.I."/>
            <person name="Powell A.J."/>
            <person name="Barry K."/>
            <person name="Miller A.N."/>
            <person name="Grigoriev I.V."/>
            <person name="Debuchy R."/>
            <person name="Gladieux P."/>
            <person name="Hiltunen Thoren M."/>
            <person name="Johannesson H."/>
        </authorList>
    </citation>
    <scope>NUCLEOTIDE SEQUENCE</scope>
    <source>
        <strain evidence="3">CBS 955.72</strain>
    </source>
</reference>
<organism evidence="3 4">
    <name type="scientific">Lasiosphaeria hispida</name>
    <dbReference type="NCBI Taxonomy" id="260671"/>
    <lineage>
        <taxon>Eukaryota</taxon>
        <taxon>Fungi</taxon>
        <taxon>Dikarya</taxon>
        <taxon>Ascomycota</taxon>
        <taxon>Pezizomycotina</taxon>
        <taxon>Sordariomycetes</taxon>
        <taxon>Sordariomycetidae</taxon>
        <taxon>Sordariales</taxon>
        <taxon>Lasiosphaeriaceae</taxon>
        <taxon>Lasiosphaeria</taxon>
    </lineage>
</organism>
<dbReference type="EMBL" id="JAUIQD010000009">
    <property type="protein sequence ID" value="KAK3339880.1"/>
    <property type="molecule type" value="Genomic_DNA"/>
</dbReference>
<sequence>MRLVPLSITGAIHGLIGTGRLNIELCTYTAEESPDHPHILSRTHFECLTTQIALAKLDLAFVETEVDCHGPSANSMAKGRDKLNVHQFITVLGEGVMAFNELMCFLSATGRRNMCFNSALLNAIARLQDFRSCIHLVLNILQDISPADDAITSLTTATTLLLNNPTLTRRLPTPCPLTLDNLPPGEIPVPVYAKDIPHSAHFYHFGLDISQTPAPTRPASEPTVQATESDLLALFNAAMRGRSKPMGSEAGGKERLQRLTAGQFRRLCRDVYDELVRRSGEAGVSGPAPPVPPVQGFHCGLRKYLTKTKLAGVDGEGFAALVGDVWGELGRRVKGKTAEEPDVNLGREEIPSSWTARREEHRSARCEPAEWDY</sequence>
<feature type="region of interest" description="Disordered" evidence="1">
    <location>
        <begin position="353"/>
        <end position="373"/>
    </location>
</feature>
<gene>
    <name evidence="3" type="ORF">B0T25DRAFT_586420</name>
</gene>
<dbReference type="AlphaFoldDB" id="A0AAJ0H5H2"/>
<comment type="caution">
    <text evidence="3">The sequence shown here is derived from an EMBL/GenBank/DDBJ whole genome shotgun (WGS) entry which is preliminary data.</text>
</comment>
<feature type="domain" description="GIT Spa2 homology (SHD)" evidence="2">
    <location>
        <begin position="252"/>
        <end position="282"/>
    </location>
</feature>
<evidence type="ECO:0000313" key="4">
    <source>
        <dbReference type="Proteomes" id="UP001275084"/>
    </source>
</evidence>
<feature type="domain" description="GIT Spa2 homology (SHD)" evidence="2">
    <location>
        <begin position="306"/>
        <end position="336"/>
    </location>
</feature>
<dbReference type="Proteomes" id="UP001275084">
    <property type="component" value="Unassembled WGS sequence"/>
</dbReference>
<dbReference type="SMART" id="SM00555">
    <property type="entry name" value="GIT"/>
    <property type="match status" value="2"/>
</dbReference>
<proteinExistence type="predicted"/>
<protein>
    <recommendedName>
        <fullName evidence="2">GIT Spa2 homology (SHD) domain-containing protein</fullName>
    </recommendedName>
</protein>
<dbReference type="InterPro" id="IPR013724">
    <property type="entry name" value="GIT_SHD"/>
</dbReference>
<evidence type="ECO:0000256" key="1">
    <source>
        <dbReference type="SAM" id="MobiDB-lite"/>
    </source>
</evidence>
<evidence type="ECO:0000259" key="2">
    <source>
        <dbReference type="SMART" id="SM00555"/>
    </source>
</evidence>
<dbReference type="Pfam" id="PF08518">
    <property type="entry name" value="GIT_SHD"/>
    <property type="match status" value="1"/>
</dbReference>
<keyword evidence="4" id="KW-1185">Reference proteome</keyword>
<name>A0AAJ0H5H2_9PEZI</name>
<evidence type="ECO:0000313" key="3">
    <source>
        <dbReference type="EMBL" id="KAK3339880.1"/>
    </source>
</evidence>
<accession>A0AAJ0H5H2</accession>
<reference evidence="3" key="2">
    <citation type="submission" date="2023-06" db="EMBL/GenBank/DDBJ databases">
        <authorList>
            <consortium name="Lawrence Berkeley National Laboratory"/>
            <person name="Haridas S."/>
            <person name="Hensen N."/>
            <person name="Bonometti L."/>
            <person name="Westerberg I."/>
            <person name="Brannstrom I.O."/>
            <person name="Guillou S."/>
            <person name="Cros-Aarteil S."/>
            <person name="Calhoun S."/>
            <person name="Kuo A."/>
            <person name="Mondo S."/>
            <person name="Pangilinan J."/>
            <person name="Riley R."/>
            <person name="Labutti K."/>
            <person name="Andreopoulos B."/>
            <person name="Lipzen A."/>
            <person name="Chen C."/>
            <person name="Yanf M."/>
            <person name="Daum C."/>
            <person name="Ng V."/>
            <person name="Clum A."/>
            <person name="Steindorff A."/>
            <person name="Ohm R."/>
            <person name="Martin F."/>
            <person name="Silar P."/>
            <person name="Natvig D."/>
            <person name="Lalanne C."/>
            <person name="Gautier V."/>
            <person name="Ament-Velasquez S.L."/>
            <person name="Kruys A."/>
            <person name="Hutchinson M.I."/>
            <person name="Powell A.J."/>
            <person name="Barry K."/>
            <person name="Miller A.N."/>
            <person name="Grigoriev I.V."/>
            <person name="Debuchy R."/>
            <person name="Gladieux P."/>
            <person name="Thoren M.H."/>
            <person name="Johannesson H."/>
        </authorList>
    </citation>
    <scope>NUCLEOTIDE SEQUENCE</scope>
    <source>
        <strain evidence="3">CBS 955.72</strain>
    </source>
</reference>